<dbReference type="Proteomes" id="UP000683417">
    <property type="component" value="Unassembled WGS sequence"/>
</dbReference>
<dbReference type="EMBL" id="CAJHIT010000007">
    <property type="protein sequence ID" value="CAD6502885.1"/>
    <property type="molecule type" value="Genomic_DNA"/>
</dbReference>
<proteinExistence type="predicted"/>
<sequence>MDGTKLVQASPSREALKVFTGYLTSMFTTLTNCRAQGVCQQGHREGQSYCYLD</sequence>
<accession>A0A9W4D1G8</accession>
<dbReference type="AlphaFoldDB" id="A0A9W4D1G8"/>
<name>A0A9W4D1G8_BLUGR</name>
<reference evidence="1" key="1">
    <citation type="submission" date="2020-10" db="EMBL/GenBank/DDBJ databases">
        <authorList>
            <person name="Muller C M."/>
        </authorList>
    </citation>
    <scope>NUCLEOTIDE SEQUENCE</scope>
    <source>
        <strain evidence="1">THUN-12</strain>
    </source>
</reference>
<gene>
    <name evidence="1" type="ORF">BGTH12_LOCUS4243</name>
</gene>
<organism evidence="1 2">
    <name type="scientific">Blumeria graminis f. sp. triticale</name>
    <dbReference type="NCBI Taxonomy" id="1689686"/>
    <lineage>
        <taxon>Eukaryota</taxon>
        <taxon>Fungi</taxon>
        <taxon>Dikarya</taxon>
        <taxon>Ascomycota</taxon>
        <taxon>Pezizomycotina</taxon>
        <taxon>Leotiomycetes</taxon>
        <taxon>Erysiphales</taxon>
        <taxon>Erysiphaceae</taxon>
        <taxon>Blumeria</taxon>
    </lineage>
</organism>
<evidence type="ECO:0000313" key="2">
    <source>
        <dbReference type="Proteomes" id="UP000683417"/>
    </source>
</evidence>
<evidence type="ECO:0000313" key="1">
    <source>
        <dbReference type="EMBL" id="CAD6502885.1"/>
    </source>
</evidence>
<comment type="caution">
    <text evidence="1">The sequence shown here is derived from an EMBL/GenBank/DDBJ whole genome shotgun (WGS) entry which is preliminary data.</text>
</comment>
<protein>
    <submittedName>
        <fullName evidence="1">BgTH12-02559</fullName>
    </submittedName>
</protein>